<dbReference type="Proteomes" id="UP001171687">
    <property type="component" value="Unassembled WGS sequence"/>
</dbReference>
<reference evidence="4 5" key="1">
    <citation type="submission" date="2017-08" db="EMBL/GenBank/DDBJ databases">
        <title>Draft genome sequences of 64 type strains of genus Staph aureus.</title>
        <authorList>
            <person name="Cole K."/>
            <person name="Golubchik T."/>
            <person name="Russell J."/>
            <person name="Foster D."/>
            <person name="Llewelyn M."/>
            <person name="Wilson D."/>
            <person name="Crook D."/>
            <person name="Paul J."/>
        </authorList>
    </citation>
    <scope>NUCLEOTIDE SEQUENCE [LARGE SCALE GENOMIC DNA]</scope>
    <source>
        <strain evidence="4 5">NCTC 12101</strain>
    </source>
</reference>
<feature type="compositionally biased region" description="Acidic residues" evidence="1">
    <location>
        <begin position="23"/>
        <end position="33"/>
    </location>
</feature>
<gene>
    <name evidence="4" type="ORF">CD158_03510</name>
    <name evidence="3" type="ORF">QYH67_05330</name>
</gene>
<keyword evidence="2" id="KW-0732">Signal</keyword>
<feature type="signal peptide" evidence="2">
    <location>
        <begin position="1"/>
        <end position="17"/>
    </location>
</feature>
<dbReference type="AlphaFoldDB" id="A0AAP8TTK4"/>
<evidence type="ECO:0000256" key="2">
    <source>
        <dbReference type="SAM" id="SignalP"/>
    </source>
</evidence>
<evidence type="ECO:0000313" key="4">
    <source>
        <dbReference type="EMBL" id="PNZ68387.1"/>
    </source>
</evidence>
<dbReference type="NCBIfam" id="NF033193">
    <property type="entry name" value="lipo_NDxxF"/>
    <property type="match status" value="1"/>
</dbReference>
<feature type="compositionally biased region" description="Basic and acidic residues" evidence="1">
    <location>
        <begin position="53"/>
        <end position="64"/>
    </location>
</feature>
<evidence type="ECO:0000313" key="5">
    <source>
        <dbReference type="Proteomes" id="UP000242470"/>
    </source>
</evidence>
<evidence type="ECO:0000256" key="1">
    <source>
        <dbReference type="SAM" id="MobiDB-lite"/>
    </source>
</evidence>
<dbReference type="EMBL" id="JAUHQC010000009">
    <property type="protein sequence ID" value="MDN4533000.1"/>
    <property type="molecule type" value="Genomic_DNA"/>
</dbReference>
<comment type="caution">
    <text evidence="4">The sequence shown here is derived from an EMBL/GenBank/DDBJ whole genome shotgun (WGS) entry which is preliminary data.</text>
</comment>
<accession>A0AAP8TTK4</accession>
<proteinExistence type="predicted"/>
<protein>
    <submittedName>
        <fullName evidence="4">NDxxF motif lipoprotein</fullName>
    </submittedName>
</protein>
<dbReference type="InterPro" id="IPR047903">
    <property type="entry name" value="NDxxF_lipo"/>
</dbReference>
<dbReference type="PROSITE" id="PS51257">
    <property type="entry name" value="PROKAR_LIPOPROTEIN"/>
    <property type="match status" value="1"/>
</dbReference>
<feature type="region of interest" description="Disordered" evidence="1">
    <location>
        <begin position="23"/>
        <end position="64"/>
    </location>
</feature>
<sequence length="207" mass="23851">MKFRMIAVPVLALGVLAAGCNGEDEVEGDEDTQAEQSQQNENNQTAKLPNKVFHSDKENENLTEADMKKSIKSYLDTDEKINRVIEPYFDKLDGDEELSKKEEKTFKKARNLIDENDENFENYVENNQIPEGYQKYAPKISEYMQAVNSEKDDDVTDMIEDVVDGDFPTKKEVKEAKDYTSKANGREQEKIEKFLDRKGIETINFQK</sequence>
<dbReference type="GeneID" id="64983080"/>
<dbReference type="RefSeq" id="WP_059106288.1">
    <property type="nucleotide sequence ID" value="NZ_AP024589.1"/>
</dbReference>
<keyword evidence="4" id="KW-0449">Lipoprotein</keyword>
<reference evidence="3" key="2">
    <citation type="submission" date="2023-07" db="EMBL/GenBank/DDBJ databases">
        <title>Evaluation of the beneficial properties of pineapple isolates.</title>
        <authorList>
            <person name="Adefiranye O."/>
        </authorList>
    </citation>
    <scope>NUCLEOTIDE SEQUENCE</scope>
    <source>
        <strain evidence="3">PAPLE_T1</strain>
    </source>
</reference>
<feature type="chain" id="PRO_5042799086" evidence="2">
    <location>
        <begin position="18"/>
        <end position="207"/>
    </location>
</feature>
<organism evidence="4 5">
    <name type="scientific">Staphylococcus auricularis</name>
    <dbReference type="NCBI Taxonomy" id="29379"/>
    <lineage>
        <taxon>Bacteria</taxon>
        <taxon>Bacillati</taxon>
        <taxon>Bacillota</taxon>
        <taxon>Bacilli</taxon>
        <taxon>Bacillales</taxon>
        <taxon>Staphylococcaceae</taxon>
        <taxon>Staphylococcus</taxon>
    </lineage>
</organism>
<evidence type="ECO:0000313" key="3">
    <source>
        <dbReference type="EMBL" id="MDN4533000.1"/>
    </source>
</evidence>
<dbReference type="Proteomes" id="UP000242470">
    <property type="component" value="Unassembled WGS sequence"/>
</dbReference>
<feature type="compositionally biased region" description="Low complexity" evidence="1">
    <location>
        <begin position="34"/>
        <end position="46"/>
    </location>
</feature>
<dbReference type="EMBL" id="PPQW01000016">
    <property type="protein sequence ID" value="PNZ68387.1"/>
    <property type="molecule type" value="Genomic_DNA"/>
</dbReference>
<name>A0AAP8TTK4_9STAP</name>